<evidence type="ECO:0000259" key="17">
    <source>
        <dbReference type="Pfam" id="PF08264"/>
    </source>
</evidence>
<dbReference type="CDD" id="cd07960">
    <property type="entry name" value="Anticodon_Ia_Ile_BEm"/>
    <property type="match status" value="1"/>
</dbReference>
<dbReference type="SUPFAM" id="SSF47323">
    <property type="entry name" value="Anticodon-binding domain of a subclass of class I aminoacyl-tRNA synthetases"/>
    <property type="match status" value="1"/>
</dbReference>
<dbReference type="EMBL" id="SNZB01000005">
    <property type="protein sequence ID" value="TDR18428.1"/>
    <property type="molecule type" value="Genomic_DNA"/>
</dbReference>
<feature type="binding site" evidence="14">
    <location>
        <position position="605"/>
    </location>
    <ligand>
        <name>ATP</name>
        <dbReference type="ChEBI" id="CHEBI:30616"/>
    </ligand>
</feature>
<feature type="binding site" evidence="14">
    <location>
        <position position="898"/>
    </location>
    <ligand>
        <name>Zn(2+)</name>
        <dbReference type="ChEBI" id="CHEBI:29105"/>
    </ligand>
</feature>
<dbReference type="GO" id="GO:0006428">
    <property type="term" value="P:isoleucyl-tRNA aminoacylation"/>
    <property type="evidence" value="ECO:0007669"/>
    <property type="project" value="UniProtKB-UniRule"/>
</dbReference>
<reference evidence="18 19" key="1">
    <citation type="submission" date="2019-03" db="EMBL/GenBank/DDBJ databases">
        <title>Genomic Encyclopedia of Type Strains, Phase IV (KMG-IV): sequencing the most valuable type-strain genomes for metagenomic binning, comparative biology and taxonomic classification.</title>
        <authorList>
            <person name="Goeker M."/>
        </authorList>
    </citation>
    <scope>NUCLEOTIDE SEQUENCE [LARGE SCALE GENOMIC DNA]</scope>
    <source>
        <strain evidence="18 19">DSM 25488</strain>
    </source>
</reference>
<evidence type="ECO:0000256" key="10">
    <source>
        <dbReference type="ARBA" id="ARBA00022917"/>
    </source>
</evidence>
<name>A0A4R6XQA5_9GAMM</name>
<comment type="caution">
    <text evidence="18">The sequence shown here is derived from an EMBL/GenBank/DDBJ whole genome shotgun (WGS) entry which is preliminary data.</text>
</comment>
<comment type="catalytic activity">
    <reaction evidence="13 14">
        <text>tRNA(Ile) + L-isoleucine + ATP = L-isoleucyl-tRNA(Ile) + AMP + diphosphate</text>
        <dbReference type="Rhea" id="RHEA:11060"/>
        <dbReference type="Rhea" id="RHEA-COMP:9666"/>
        <dbReference type="Rhea" id="RHEA-COMP:9695"/>
        <dbReference type="ChEBI" id="CHEBI:30616"/>
        <dbReference type="ChEBI" id="CHEBI:33019"/>
        <dbReference type="ChEBI" id="CHEBI:58045"/>
        <dbReference type="ChEBI" id="CHEBI:78442"/>
        <dbReference type="ChEBI" id="CHEBI:78528"/>
        <dbReference type="ChEBI" id="CHEBI:456215"/>
        <dbReference type="EC" id="6.1.1.5"/>
    </reaction>
</comment>
<dbReference type="GO" id="GO:0004822">
    <property type="term" value="F:isoleucine-tRNA ligase activity"/>
    <property type="evidence" value="ECO:0007669"/>
    <property type="project" value="UniProtKB-UniRule"/>
</dbReference>
<evidence type="ECO:0000313" key="18">
    <source>
        <dbReference type="EMBL" id="TDR18428.1"/>
    </source>
</evidence>
<evidence type="ECO:0000256" key="9">
    <source>
        <dbReference type="ARBA" id="ARBA00022840"/>
    </source>
</evidence>
<dbReference type="OrthoDB" id="9810365at2"/>
<dbReference type="GO" id="GO:0008270">
    <property type="term" value="F:zinc ion binding"/>
    <property type="evidence" value="ECO:0007669"/>
    <property type="project" value="UniProtKB-UniRule"/>
</dbReference>
<dbReference type="Gene3D" id="3.40.50.620">
    <property type="entry name" value="HUPs"/>
    <property type="match status" value="2"/>
</dbReference>
<dbReference type="GO" id="GO:0002161">
    <property type="term" value="F:aminoacyl-tRNA deacylase activity"/>
    <property type="evidence" value="ECO:0007669"/>
    <property type="project" value="InterPro"/>
</dbReference>
<dbReference type="FunFam" id="1.10.730.20:FF:000001">
    <property type="entry name" value="Isoleucine--tRNA ligase"/>
    <property type="match status" value="1"/>
</dbReference>
<comment type="cofactor">
    <cofactor evidence="14">
        <name>Zn(2+)</name>
        <dbReference type="ChEBI" id="CHEBI:29105"/>
    </cofactor>
    <text evidence="14">Binds 1 zinc ion per subunit.</text>
</comment>
<evidence type="ECO:0000256" key="1">
    <source>
        <dbReference type="ARBA" id="ARBA00004496"/>
    </source>
</evidence>
<dbReference type="InterPro" id="IPR010663">
    <property type="entry name" value="Znf_FPG/IleRS"/>
</dbReference>
<evidence type="ECO:0000259" key="15">
    <source>
        <dbReference type="Pfam" id="PF00133"/>
    </source>
</evidence>
<dbReference type="InterPro" id="IPR002301">
    <property type="entry name" value="Ile-tRNA-ligase"/>
</dbReference>
<dbReference type="SUPFAM" id="SSF50677">
    <property type="entry name" value="ValRS/IleRS/LeuRS editing domain"/>
    <property type="match status" value="1"/>
</dbReference>
<dbReference type="InterPro" id="IPR001412">
    <property type="entry name" value="aa-tRNA-synth_I_CS"/>
</dbReference>
<gene>
    <name evidence="14" type="primary">ileS</name>
    <name evidence="18" type="ORF">C8D91_2348</name>
</gene>
<feature type="binding site" evidence="14">
    <location>
        <position position="561"/>
    </location>
    <ligand>
        <name>L-isoleucyl-5'-AMP</name>
        <dbReference type="ChEBI" id="CHEBI:178002"/>
    </ligand>
</feature>
<proteinExistence type="inferred from homology"/>
<feature type="domain" description="Methionyl/Valyl/Leucyl/Isoleucyl-tRNA synthetase anticodon-binding" evidence="17">
    <location>
        <begin position="684"/>
        <end position="836"/>
    </location>
</feature>
<dbReference type="SUPFAM" id="SSF52374">
    <property type="entry name" value="Nucleotidylyl transferase"/>
    <property type="match status" value="1"/>
</dbReference>
<dbReference type="InterPro" id="IPR014729">
    <property type="entry name" value="Rossmann-like_a/b/a_fold"/>
</dbReference>
<dbReference type="GO" id="GO:0000049">
    <property type="term" value="F:tRNA binding"/>
    <property type="evidence" value="ECO:0007669"/>
    <property type="project" value="InterPro"/>
</dbReference>
<sequence length="935" mass="105917">MSQEYKDTLNLPKTNFKMKASLATKEPQWIKQWNKDGLYEALQKHNENNQPFTLHDGPPYANGAIHIGHAVNKILKDTIIKSKMMSGFRAPYVPGWDCHGLPIEVQVEKKVGKVGHKVDAKTFRQKCRDYAENQVNIQKQDFIRLGVLGAWDQPYLTKSFDYEANMIRALAEIAKNGHVEKGVKPVNWCFDCGSALAEAEIEYQDKNSPAIDVAFQFVDNNKVADKFGVNVPEQAVAIPIWTTTPWTIPANQAVSLHPELNYALVTGHDQFALVVAEDMVEQVLSRYGVTDFQVVAVVSGVALELLQLNHPLYDKQVPVIMGEHVNTEAGTGAVHTAPGHGVDDFLVGNKYQLEVYNPVDSDGVYLPDTPMFAGQHVWKANKTVVEALSEAGMLLHHEQINHSYPHCWRHKSPTAFRTTPQWFISMDKQGLRKKALSEIEKVEWIPSWGEERIYKMIENRPEWCISRQRTWGVPITLYVNKMTGELHPNTPEIMASVADMVEQKGMDVWYDLDDSQFLGDAIEEYEKVTDVLDVWFDSGVTHYCVLKQNDALEEPADLYLEGSDQHRGWFHSSLLTGVAINQHAPYKQVLTHGFVVDKDGKKMSKSLGNVISPKDVVNTLGADILRLWVASADYRGEMTISDEILNRAADGYRRIRNTARFMLGNLNEFDKTDLLNLNECTEIDVWAINKAKKLQHDLIGHYDAYQLHHVYQKLLHFCSQEMGAFYLDVLKDRLYTSKDNGKARKSAQTAMYHILNSLVRLMAPILTFTADEIRLSMKQDKHILFERWYEFPDFAAVKAVDEVKWQLVADIRQVVSKQLEQLRVAGTIGSSLDAEVNLFLPDAAYQQLVAVNDELRFVLITSEATIKPWEEKGDADVVELNDGTSLAILVKKANGEKCVRCWHIRSEVGDDVNHPLICNRCIENVEGAGEVRRFA</sequence>
<dbReference type="AlphaFoldDB" id="A0A4R6XQA5"/>
<comment type="function">
    <text evidence="12 14">Catalyzes the attachment of isoleucine to tRNA(Ile). As IleRS can inadvertently accommodate and process structurally similar amino acids such as valine, to avoid such errors it has two additional distinct tRNA(Ile)-dependent editing activities. One activity is designated as 'pretransfer' editing and involves the hydrolysis of activated Val-AMP. The other activity is designated 'posttransfer' editing and involves deacylation of mischarged Val-tRNA(Ile).</text>
</comment>
<evidence type="ECO:0000256" key="11">
    <source>
        <dbReference type="ARBA" id="ARBA00023146"/>
    </source>
</evidence>
<evidence type="ECO:0000256" key="13">
    <source>
        <dbReference type="ARBA" id="ARBA00048359"/>
    </source>
</evidence>
<feature type="binding site" evidence="14">
    <location>
        <position position="921"/>
    </location>
    <ligand>
        <name>Zn(2+)</name>
        <dbReference type="ChEBI" id="CHEBI:29105"/>
    </ligand>
</feature>
<dbReference type="FunFam" id="3.40.50.620:FF:000042">
    <property type="entry name" value="Isoleucine--tRNA ligase"/>
    <property type="match status" value="1"/>
</dbReference>
<evidence type="ECO:0000256" key="5">
    <source>
        <dbReference type="ARBA" id="ARBA00022598"/>
    </source>
</evidence>
<keyword evidence="9 14" id="KW-0067">ATP-binding</keyword>
<keyword evidence="4 14" id="KW-0963">Cytoplasm</keyword>
<keyword evidence="5 14" id="KW-0436">Ligase</keyword>
<evidence type="ECO:0000256" key="14">
    <source>
        <dbReference type="HAMAP-Rule" id="MF_02002"/>
    </source>
</evidence>
<evidence type="ECO:0000256" key="7">
    <source>
        <dbReference type="ARBA" id="ARBA00022741"/>
    </source>
</evidence>
<evidence type="ECO:0000256" key="2">
    <source>
        <dbReference type="ARBA" id="ARBA00006887"/>
    </source>
</evidence>
<dbReference type="InterPro" id="IPR023585">
    <property type="entry name" value="Ile-tRNA-ligase_type1"/>
</dbReference>
<dbReference type="GO" id="GO:0005524">
    <property type="term" value="F:ATP binding"/>
    <property type="evidence" value="ECO:0007669"/>
    <property type="project" value="UniProtKB-UniRule"/>
</dbReference>
<dbReference type="PANTHER" id="PTHR42765:SF1">
    <property type="entry name" value="ISOLEUCINE--TRNA LIGASE, MITOCHONDRIAL"/>
    <property type="match status" value="1"/>
</dbReference>
<keyword evidence="6 14" id="KW-0479">Metal-binding</keyword>
<evidence type="ECO:0000313" key="19">
    <source>
        <dbReference type="Proteomes" id="UP000295724"/>
    </source>
</evidence>
<organism evidence="18 19">
    <name type="scientific">Marinicella litoralis</name>
    <dbReference type="NCBI Taxonomy" id="644220"/>
    <lineage>
        <taxon>Bacteria</taxon>
        <taxon>Pseudomonadati</taxon>
        <taxon>Pseudomonadota</taxon>
        <taxon>Gammaproteobacteria</taxon>
        <taxon>Lysobacterales</taxon>
        <taxon>Marinicellaceae</taxon>
        <taxon>Marinicella</taxon>
    </lineage>
</organism>
<dbReference type="RefSeq" id="WP_099019576.1">
    <property type="nucleotide sequence ID" value="NZ_NIHB01000003.1"/>
</dbReference>
<dbReference type="Gene3D" id="1.10.10.830">
    <property type="entry name" value="Ile-tRNA synthetase CP2 domain-like"/>
    <property type="match status" value="1"/>
</dbReference>
<keyword evidence="19" id="KW-1185">Reference proteome</keyword>
<keyword evidence="8 14" id="KW-0862">Zinc</keyword>
<evidence type="ECO:0000256" key="6">
    <source>
        <dbReference type="ARBA" id="ARBA00022723"/>
    </source>
</evidence>
<comment type="domain">
    <text evidence="14">IleRS has two distinct active sites: one for aminoacylation and one for editing. The misactivated valine is translocated from the active site to the editing site, which sterically excludes the correctly activated isoleucine. The single editing site contains two valyl binding pockets, one specific for each substrate (Val-AMP or Val-tRNA(Ile)).</text>
</comment>
<evidence type="ECO:0000259" key="16">
    <source>
        <dbReference type="Pfam" id="PF06827"/>
    </source>
</evidence>
<feature type="domain" description="Zinc finger FPG/IleRS-type" evidence="16">
    <location>
        <begin position="895"/>
        <end position="923"/>
    </location>
</feature>
<dbReference type="PANTHER" id="PTHR42765">
    <property type="entry name" value="SOLEUCYL-TRNA SYNTHETASE"/>
    <property type="match status" value="1"/>
</dbReference>
<dbReference type="InterPro" id="IPR009008">
    <property type="entry name" value="Val/Leu/Ile-tRNA-synth_edit"/>
</dbReference>
<dbReference type="InterPro" id="IPR002300">
    <property type="entry name" value="aa-tRNA-synth_Ia"/>
</dbReference>
<evidence type="ECO:0000256" key="12">
    <source>
        <dbReference type="ARBA" id="ARBA00025217"/>
    </source>
</evidence>
<evidence type="ECO:0000256" key="8">
    <source>
        <dbReference type="ARBA" id="ARBA00022833"/>
    </source>
</evidence>
<dbReference type="FunFam" id="3.40.50.620:FF:000048">
    <property type="entry name" value="Isoleucine--tRNA ligase"/>
    <property type="match status" value="1"/>
</dbReference>
<feature type="short sequence motif" description="'KMSKS' region" evidence="14">
    <location>
        <begin position="602"/>
        <end position="606"/>
    </location>
</feature>
<dbReference type="InterPro" id="IPR009080">
    <property type="entry name" value="tRNAsynth_Ia_anticodon-bd"/>
</dbReference>
<comment type="subcellular location">
    <subcellularLocation>
        <location evidence="1 14">Cytoplasm</location>
    </subcellularLocation>
</comment>
<dbReference type="Gene3D" id="1.10.730.20">
    <property type="match status" value="1"/>
</dbReference>
<comment type="subunit">
    <text evidence="3 14">Monomer.</text>
</comment>
<dbReference type="NCBIfam" id="TIGR00392">
    <property type="entry name" value="ileS"/>
    <property type="match status" value="1"/>
</dbReference>
<dbReference type="GO" id="GO:0005829">
    <property type="term" value="C:cytosol"/>
    <property type="evidence" value="ECO:0007669"/>
    <property type="project" value="TreeGrafter"/>
</dbReference>
<feature type="short sequence motif" description="'HIGH' region" evidence="14">
    <location>
        <begin position="59"/>
        <end position="69"/>
    </location>
</feature>
<dbReference type="PROSITE" id="PS00178">
    <property type="entry name" value="AA_TRNA_LIGASE_I"/>
    <property type="match status" value="1"/>
</dbReference>
<feature type="domain" description="Aminoacyl-tRNA synthetase class Ia" evidence="15">
    <location>
        <begin position="28"/>
        <end position="640"/>
    </location>
</feature>
<dbReference type="Proteomes" id="UP000295724">
    <property type="component" value="Unassembled WGS sequence"/>
</dbReference>
<dbReference type="InterPro" id="IPR050081">
    <property type="entry name" value="Ile-tRNA_ligase"/>
</dbReference>
<dbReference type="PRINTS" id="PR00984">
    <property type="entry name" value="TRNASYNTHILE"/>
</dbReference>
<comment type="similarity">
    <text evidence="2 14">Belongs to the class-I aminoacyl-tRNA synthetase family. IleS type 1 subfamily.</text>
</comment>
<evidence type="ECO:0000256" key="3">
    <source>
        <dbReference type="ARBA" id="ARBA00011245"/>
    </source>
</evidence>
<dbReference type="InterPro" id="IPR033708">
    <property type="entry name" value="Anticodon_Ile_BEm"/>
</dbReference>
<dbReference type="HAMAP" id="MF_02002">
    <property type="entry name" value="Ile_tRNA_synth_type1"/>
    <property type="match status" value="1"/>
</dbReference>
<protein>
    <recommendedName>
        <fullName evidence="14">Isoleucine--tRNA ligase</fullName>
        <ecNumber evidence="14">6.1.1.5</ecNumber>
    </recommendedName>
    <alternativeName>
        <fullName evidence="14">Isoleucyl-tRNA synthetase</fullName>
        <shortName evidence="14">IleRS</shortName>
    </alternativeName>
</protein>
<dbReference type="Pfam" id="PF08264">
    <property type="entry name" value="Anticodon_1"/>
    <property type="match status" value="1"/>
</dbReference>
<feature type="binding site" evidence="14">
    <location>
        <position position="901"/>
    </location>
    <ligand>
        <name>Zn(2+)</name>
        <dbReference type="ChEBI" id="CHEBI:29105"/>
    </ligand>
</feature>
<dbReference type="Pfam" id="PF00133">
    <property type="entry name" value="tRNA-synt_1"/>
    <property type="match status" value="1"/>
</dbReference>
<dbReference type="Pfam" id="PF06827">
    <property type="entry name" value="zf-FPG_IleRS"/>
    <property type="match status" value="1"/>
</dbReference>
<keyword evidence="11 14" id="KW-0030">Aminoacyl-tRNA synthetase</keyword>
<accession>A0A4R6XQA5</accession>
<evidence type="ECO:0000256" key="4">
    <source>
        <dbReference type="ARBA" id="ARBA00022490"/>
    </source>
</evidence>
<dbReference type="InterPro" id="IPR013155">
    <property type="entry name" value="M/V/L/I-tRNA-synth_anticd-bd"/>
</dbReference>
<keyword evidence="7 14" id="KW-0547">Nucleotide-binding</keyword>
<feature type="binding site" evidence="14">
    <location>
        <position position="918"/>
    </location>
    <ligand>
        <name>Zn(2+)</name>
        <dbReference type="ChEBI" id="CHEBI:29105"/>
    </ligand>
</feature>
<keyword evidence="10 14" id="KW-0648">Protein biosynthesis</keyword>
<dbReference type="EC" id="6.1.1.5" evidence="14"/>